<dbReference type="AlphaFoldDB" id="A0A068WEX4"/>
<sequence>MLLQTDCLVGPTGPALGVALLLCCETGREVETVMQAGSLRHFSLRGGGTSLVQLQDIFHDTSEVHRLRILRDMRLFLAVPYPEDDRFSSNQQWWQQELGAVCEKPQLRVFKPLKFSHEGSLACVAFLQPEGALTTPGDSIVLRSTRMGLLVSHFASDVPLSRAVFAVERLNLSS</sequence>
<evidence type="ECO:0000313" key="2">
    <source>
        <dbReference type="Proteomes" id="UP000492820"/>
    </source>
</evidence>
<evidence type="ECO:0000313" key="3">
    <source>
        <dbReference type="WBParaSite" id="EgrG_000858800"/>
    </source>
</evidence>
<name>A0A068WEX4_ECHGR</name>
<reference evidence="1" key="2">
    <citation type="submission" date="2014-06" db="EMBL/GenBank/DDBJ databases">
        <authorList>
            <person name="Aslett M."/>
        </authorList>
    </citation>
    <scope>NUCLEOTIDE SEQUENCE</scope>
</reference>
<proteinExistence type="predicted"/>
<organism evidence="1">
    <name type="scientific">Echinococcus granulosus</name>
    <name type="common">Hydatid tapeworm</name>
    <dbReference type="NCBI Taxonomy" id="6210"/>
    <lineage>
        <taxon>Eukaryota</taxon>
        <taxon>Metazoa</taxon>
        <taxon>Spiralia</taxon>
        <taxon>Lophotrochozoa</taxon>
        <taxon>Platyhelminthes</taxon>
        <taxon>Cestoda</taxon>
        <taxon>Eucestoda</taxon>
        <taxon>Cyclophyllidea</taxon>
        <taxon>Taeniidae</taxon>
        <taxon>Echinococcus</taxon>
        <taxon>Echinococcus granulosus group</taxon>
    </lineage>
</organism>
<protein>
    <submittedName>
        <fullName evidence="3">Expressed conserved protein</fullName>
    </submittedName>
</protein>
<dbReference type="EMBL" id="LK028576">
    <property type="protein sequence ID" value="CDS16172.1"/>
    <property type="molecule type" value="Genomic_DNA"/>
</dbReference>
<dbReference type="Proteomes" id="UP000492820">
    <property type="component" value="Unassembled WGS sequence"/>
</dbReference>
<accession>A0A068WEX4</accession>
<gene>
    <name evidence="1" type="ORF">EgrG_000858800</name>
</gene>
<dbReference type="WBParaSite" id="EgrG_000858800">
    <property type="protein sequence ID" value="EgrG_000858800"/>
    <property type="gene ID" value="EgrG_000858800"/>
</dbReference>
<reference evidence="1 2" key="1">
    <citation type="journal article" date="2013" name="Nature">
        <title>The genomes of four tapeworm species reveal adaptations to parasitism.</title>
        <authorList>
            <person name="Tsai I.J."/>
            <person name="Zarowiecki M."/>
            <person name="Holroyd N."/>
            <person name="Garciarrubio A."/>
            <person name="Sanchez-Flores A."/>
            <person name="Brooks K.L."/>
            <person name="Tracey A."/>
            <person name="Bobes R.J."/>
            <person name="Fragoso G."/>
            <person name="Sciutto E."/>
            <person name="Aslett M."/>
            <person name="Beasley H."/>
            <person name="Bennett H.M."/>
            <person name="Cai J."/>
            <person name="Camicia F."/>
            <person name="Clark R."/>
            <person name="Cucher M."/>
            <person name="De Silva N."/>
            <person name="Day T.A."/>
            <person name="Deplazes P."/>
            <person name="Estrada K."/>
            <person name="Fernandez C."/>
            <person name="Holland P.W."/>
            <person name="Hou J."/>
            <person name="Hu S."/>
            <person name="Huckvale T."/>
            <person name="Hung S.S."/>
            <person name="Kamenetzky L."/>
            <person name="Keane J.A."/>
            <person name="Kiss F."/>
            <person name="Koziol U."/>
            <person name="Lambert O."/>
            <person name="Liu K."/>
            <person name="Luo X."/>
            <person name="Luo Y."/>
            <person name="Macchiaroli N."/>
            <person name="Nichol S."/>
            <person name="Paps J."/>
            <person name="Parkinson J."/>
            <person name="Pouchkina-Stantcheva N."/>
            <person name="Riddiford N."/>
            <person name="Rosenzvit M."/>
            <person name="Salinas G."/>
            <person name="Wasmuth J.D."/>
            <person name="Zamanian M."/>
            <person name="Zheng Y."/>
            <person name="Cai X."/>
            <person name="Soberon X."/>
            <person name="Olson P.D."/>
            <person name="Laclette J.P."/>
            <person name="Brehm K."/>
            <person name="Berriman M."/>
            <person name="Garciarrubio A."/>
            <person name="Bobes R.J."/>
            <person name="Fragoso G."/>
            <person name="Sanchez-Flores A."/>
            <person name="Estrada K."/>
            <person name="Cevallos M.A."/>
            <person name="Morett E."/>
            <person name="Gonzalez V."/>
            <person name="Portillo T."/>
            <person name="Ochoa-Leyva A."/>
            <person name="Jose M.V."/>
            <person name="Sciutto E."/>
            <person name="Landa A."/>
            <person name="Jimenez L."/>
            <person name="Valdes V."/>
            <person name="Carrero J.C."/>
            <person name="Larralde C."/>
            <person name="Morales-Montor J."/>
            <person name="Limon-Lason J."/>
            <person name="Soberon X."/>
            <person name="Laclette J.P."/>
        </authorList>
    </citation>
    <scope>NUCLEOTIDE SEQUENCE [LARGE SCALE GENOMIC DNA]</scope>
</reference>
<reference evidence="3" key="3">
    <citation type="submission" date="2020-10" db="UniProtKB">
        <authorList>
            <consortium name="WormBaseParasite"/>
        </authorList>
    </citation>
    <scope>IDENTIFICATION</scope>
</reference>
<evidence type="ECO:0000313" key="1">
    <source>
        <dbReference type="EMBL" id="CDS16172.1"/>
    </source>
</evidence>